<accession>A0A6N2LCG2</accession>
<dbReference type="Pfam" id="PF14389">
    <property type="entry name" value="Lzipper-MIP1"/>
    <property type="match status" value="1"/>
</dbReference>
<feature type="region of interest" description="Disordered" evidence="1">
    <location>
        <begin position="1"/>
        <end position="62"/>
    </location>
</feature>
<feature type="domain" description="Ternary complex factor MIP1 leucine-zipper" evidence="3">
    <location>
        <begin position="58"/>
        <end position="108"/>
    </location>
</feature>
<dbReference type="PANTHER" id="PTHR23054:SF18">
    <property type="entry name" value="TERNARY COMPLEX FACTOR MIP1, LEUCINE-ZIPPER"/>
    <property type="match status" value="1"/>
</dbReference>
<dbReference type="EMBL" id="CAADRP010001335">
    <property type="protein sequence ID" value="VFU37751.1"/>
    <property type="molecule type" value="Genomic_DNA"/>
</dbReference>
<dbReference type="InterPro" id="IPR025757">
    <property type="entry name" value="MIP1_Leuzipper"/>
</dbReference>
<name>A0A6N2LCG2_SALVM</name>
<evidence type="ECO:0000259" key="2">
    <source>
        <dbReference type="Pfam" id="PF04784"/>
    </source>
</evidence>
<reference evidence="4" key="1">
    <citation type="submission" date="2019-03" db="EMBL/GenBank/DDBJ databases">
        <authorList>
            <person name="Mank J."/>
            <person name="Almeida P."/>
        </authorList>
    </citation>
    <scope>NUCLEOTIDE SEQUENCE</scope>
    <source>
        <strain evidence="4">78183</strain>
    </source>
</reference>
<evidence type="ECO:0000259" key="3">
    <source>
        <dbReference type="Pfam" id="PF14389"/>
    </source>
</evidence>
<protein>
    <recommendedName>
        <fullName evidence="5">DUF547 domain-containing protein</fullName>
    </recommendedName>
</protein>
<dbReference type="InterPro" id="IPR006869">
    <property type="entry name" value="DUF547"/>
</dbReference>
<dbReference type="PANTHER" id="PTHR23054">
    <property type="entry name" value="TERNARY COMPLEX FACTOR MIP1, LEUCINE-ZIPPER-RELATED"/>
    <property type="match status" value="1"/>
</dbReference>
<evidence type="ECO:0008006" key="5">
    <source>
        <dbReference type="Google" id="ProtNLM"/>
    </source>
</evidence>
<evidence type="ECO:0000313" key="4">
    <source>
        <dbReference type="EMBL" id="VFU37751.1"/>
    </source>
</evidence>
<dbReference type="AlphaFoldDB" id="A0A6N2LCG2"/>
<gene>
    <name evidence="4" type="ORF">SVIM_LOCUS201764</name>
</gene>
<proteinExistence type="predicted"/>
<evidence type="ECO:0000256" key="1">
    <source>
        <dbReference type="SAM" id="MobiDB-lite"/>
    </source>
</evidence>
<organism evidence="4">
    <name type="scientific">Salix viminalis</name>
    <name type="common">Common osier</name>
    <name type="synonym">Basket willow</name>
    <dbReference type="NCBI Taxonomy" id="40686"/>
    <lineage>
        <taxon>Eukaryota</taxon>
        <taxon>Viridiplantae</taxon>
        <taxon>Streptophyta</taxon>
        <taxon>Embryophyta</taxon>
        <taxon>Tracheophyta</taxon>
        <taxon>Spermatophyta</taxon>
        <taxon>Magnoliopsida</taxon>
        <taxon>eudicotyledons</taxon>
        <taxon>Gunneridae</taxon>
        <taxon>Pentapetalae</taxon>
        <taxon>rosids</taxon>
        <taxon>fabids</taxon>
        <taxon>Malpighiales</taxon>
        <taxon>Salicaceae</taxon>
        <taxon>Saliceae</taxon>
        <taxon>Salix</taxon>
    </lineage>
</organism>
<feature type="domain" description="DUF547" evidence="2">
    <location>
        <begin position="362"/>
        <end position="522"/>
    </location>
</feature>
<feature type="compositionally biased region" description="Basic and acidic residues" evidence="1">
    <location>
        <begin position="15"/>
        <end position="24"/>
    </location>
</feature>
<sequence length="601" mass="68323">MYGLRVTTRHKRSKSLPDKKRVEEDGLDSSFESSSRIKLKMGQLKSSDKSKKKQSPKTEMQNSLKQEILQLEKRLQDQFQVRHALENALGYRTSSHDSTTELSMPKAFDQQTCLVSPSNQDRSLKTPVTTPRRRLFDVSRPETSKRETSATQTACQSHANTWKETNSIGGEEKLLDSGVHRCHSSLSQRSALTSPPADSLGRAVRACHSQPLSMMEYAQSATNIISLAEHLGTSIYDHVPETPNKLSEDMIKCMSAIFCKLSDPPLTHNSVSSPNSSLSSTSAFSPREQCDMWSPGFKNNSSFDVRLDNPFLVEGLKEFSGPYSTMVEVPWIYRDSRKLGDVENLLQNFRSLICRLEEVDPRKLKHEERLAFWINIHNALVMHAFLAYGIPQNNVKRLFLLLRVWKTLASLLKKRLCAIYLSLHYCSMQAAYNIGGHTFSADTIQSSILRCRMSRPGQWIRFLLSSKFKFKTVEERQAYAISRPEPLLHFALCSGSHSDPAVRVYTPKRVTHELEVAKEEYIRATFGVRKGQKVLLPKIVESYAKDSGLCPAGVLEMIQQFSPESVRKCLKKCQLGKPHKTIEWTPHNFTFRYLISKELVK</sequence>
<dbReference type="Pfam" id="PF04784">
    <property type="entry name" value="DUF547"/>
    <property type="match status" value="1"/>
</dbReference>